<dbReference type="Gene3D" id="3.40.50.620">
    <property type="entry name" value="HUPs"/>
    <property type="match status" value="1"/>
</dbReference>
<protein>
    <recommendedName>
        <fullName evidence="2">tyrosine--tRNA ligase</fullName>
        <ecNumber evidence="2">6.1.1.1</ecNumber>
    </recommendedName>
    <alternativeName>
        <fullName evidence="10">Tyrosyl-tRNA synthetase</fullName>
    </alternativeName>
</protein>
<evidence type="ECO:0000256" key="1">
    <source>
        <dbReference type="ARBA" id="ARBA00011738"/>
    </source>
</evidence>
<dbReference type="SUPFAM" id="SSF55174">
    <property type="entry name" value="Alpha-L RNA-binding motif"/>
    <property type="match status" value="1"/>
</dbReference>
<dbReference type="CDD" id="cd00805">
    <property type="entry name" value="TyrRS_core"/>
    <property type="match status" value="1"/>
</dbReference>
<dbReference type="EC" id="6.1.1.1" evidence="2"/>
<evidence type="ECO:0000256" key="6">
    <source>
        <dbReference type="ARBA" id="ARBA00022840"/>
    </source>
</evidence>
<evidence type="ECO:0000256" key="11">
    <source>
        <dbReference type="ARBA" id="ARBA00048248"/>
    </source>
</evidence>
<dbReference type="InterPro" id="IPR002307">
    <property type="entry name" value="Tyr-tRNA-ligase"/>
</dbReference>
<keyword evidence="4" id="KW-0436">Ligase</keyword>
<dbReference type="HAMAP" id="MF_02007">
    <property type="entry name" value="Tyr_tRNA_synth_type2"/>
    <property type="match status" value="1"/>
</dbReference>
<dbReference type="GO" id="GO:0005829">
    <property type="term" value="C:cytosol"/>
    <property type="evidence" value="ECO:0007669"/>
    <property type="project" value="TreeGrafter"/>
</dbReference>
<keyword evidence="7" id="KW-0694">RNA-binding</keyword>
<keyword evidence="3" id="KW-0963">Cytoplasm</keyword>
<keyword evidence="9" id="KW-0030">Aminoacyl-tRNA synthetase</keyword>
<evidence type="ECO:0000256" key="5">
    <source>
        <dbReference type="ARBA" id="ARBA00022741"/>
    </source>
</evidence>
<evidence type="ECO:0000256" key="7">
    <source>
        <dbReference type="ARBA" id="ARBA00022884"/>
    </source>
</evidence>
<dbReference type="InterPro" id="IPR002305">
    <property type="entry name" value="aa-tRNA-synth_Ic"/>
</dbReference>
<dbReference type="NCBIfam" id="TIGR00234">
    <property type="entry name" value="tyrS"/>
    <property type="match status" value="1"/>
</dbReference>
<dbReference type="Gene3D" id="3.10.290.10">
    <property type="entry name" value="RNA-binding S4 domain"/>
    <property type="match status" value="1"/>
</dbReference>
<dbReference type="Gene3D" id="1.10.240.10">
    <property type="entry name" value="Tyrosyl-Transfer RNA Synthetase"/>
    <property type="match status" value="1"/>
</dbReference>
<accession>A0A6J7MAD7</accession>
<dbReference type="GO" id="GO:0004831">
    <property type="term" value="F:tyrosine-tRNA ligase activity"/>
    <property type="evidence" value="ECO:0007669"/>
    <property type="project" value="UniProtKB-EC"/>
</dbReference>
<dbReference type="InterPro" id="IPR054608">
    <property type="entry name" value="SYY-like_C"/>
</dbReference>
<evidence type="ECO:0000259" key="12">
    <source>
        <dbReference type="Pfam" id="PF22421"/>
    </source>
</evidence>
<organism evidence="13">
    <name type="scientific">freshwater metagenome</name>
    <dbReference type="NCBI Taxonomy" id="449393"/>
    <lineage>
        <taxon>unclassified sequences</taxon>
        <taxon>metagenomes</taxon>
        <taxon>ecological metagenomes</taxon>
    </lineage>
</organism>
<dbReference type="InterPro" id="IPR024108">
    <property type="entry name" value="Tyr-tRNA-ligase_bac_2"/>
</dbReference>
<dbReference type="EMBL" id="CAFBOR010000009">
    <property type="protein sequence ID" value="CAB4977018.1"/>
    <property type="molecule type" value="Genomic_DNA"/>
</dbReference>
<dbReference type="PANTHER" id="PTHR11766">
    <property type="entry name" value="TYROSYL-TRNA SYNTHETASE"/>
    <property type="match status" value="1"/>
</dbReference>
<feature type="domain" description="Tyrosine--tRNA ligase SYY-like C-terminal" evidence="12">
    <location>
        <begin position="356"/>
        <end position="406"/>
    </location>
</feature>
<gene>
    <name evidence="13" type="ORF">UFOPK3974_00136</name>
</gene>
<evidence type="ECO:0000256" key="4">
    <source>
        <dbReference type="ARBA" id="ARBA00022598"/>
    </source>
</evidence>
<dbReference type="InterPro" id="IPR014729">
    <property type="entry name" value="Rossmann-like_a/b/a_fold"/>
</dbReference>
<dbReference type="GO" id="GO:0006437">
    <property type="term" value="P:tyrosyl-tRNA aminoacylation"/>
    <property type="evidence" value="ECO:0007669"/>
    <property type="project" value="InterPro"/>
</dbReference>
<evidence type="ECO:0000313" key="13">
    <source>
        <dbReference type="EMBL" id="CAB4977018.1"/>
    </source>
</evidence>
<proteinExistence type="inferred from homology"/>
<name>A0A6J7MAD7_9ZZZZ</name>
<dbReference type="InterPro" id="IPR036986">
    <property type="entry name" value="S4_RNA-bd_sf"/>
</dbReference>
<dbReference type="AlphaFoldDB" id="A0A6J7MAD7"/>
<dbReference type="Pfam" id="PF00579">
    <property type="entry name" value="tRNA-synt_1b"/>
    <property type="match status" value="1"/>
</dbReference>
<dbReference type="PRINTS" id="PR01040">
    <property type="entry name" value="TRNASYNTHTYR"/>
</dbReference>
<dbReference type="PANTHER" id="PTHR11766:SF1">
    <property type="entry name" value="TYROSINE--TRNA LIGASE"/>
    <property type="match status" value="1"/>
</dbReference>
<dbReference type="FunFam" id="3.40.50.620:FF:000061">
    <property type="entry name" value="Tyrosine--tRNA ligase"/>
    <property type="match status" value="1"/>
</dbReference>
<comment type="catalytic activity">
    <reaction evidence="11">
        <text>tRNA(Tyr) + L-tyrosine + ATP = L-tyrosyl-tRNA(Tyr) + AMP + diphosphate + H(+)</text>
        <dbReference type="Rhea" id="RHEA:10220"/>
        <dbReference type="Rhea" id="RHEA-COMP:9706"/>
        <dbReference type="Rhea" id="RHEA-COMP:9707"/>
        <dbReference type="ChEBI" id="CHEBI:15378"/>
        <dbReference type="ChEBI" id="CHEBI:30616"/>
        <dbReference type="ChEBI" id="CHEBI:33019"/>
        <dbReference type="ChEBI" id="CHEBI:58315"/>
        <dbReference type="ChEBI" id="CHEBI:78442"/>
        <dbReference type="ChEBI" id="CHEBI:78536"/>
        <dbReference type="ChEBI" id="CHEBI:456215"/>
        <dbReference type="EC" id="6.1.1.1"/>
    </reaction>
</comment>
<evidence type="ECO:0000256" key="3">
    <source>
        <dbReference type="ARBA" id="ARBA00022490"/>
    </source>
</evidence>
<reference evidence="13" key="1">
    <citation type="submission" date="2020-05" db="EMBL/GenBank/DDBJ databases">
        <authorList>
            <person name="Chiriac C."/>
            <person name="Salcher M."/>
            <person name="Ghai R."/>
            <person name="Kavagutti S V."/>
        </authorList>
    </citation>
    <scope>NUCLEOTIDE SEQUENCE</scope>
</reference>
<keyword evidence="8" id="KW-0648">Protein biosynthesis</keyword>
<dbReference type="GO" id="GO:0005524">
    <property type="term" value="F:ATP binding"/>
    <property type="evidence" value="ECO:0007669"/>
    <property type="project" value="UniProtKB-KW"/>
</dbReference>
<evidence type="ECO:0000256" key="10">
    <source>
        <dbReference type="ARBA" id="ARBA00033323"/>
    </source>
</evidence>
<dbReference type="SUPFAM" id="SSF52374">
    <property type="entry name" value="Nucleotidylyl transferase"/>
    <property type="match status" value="1"/>
</dbReference>
<sequence length="421" mass="45906">MRQWEAHPASDLLASTSVTSVEDQIKILTAGTVDVISEADLRKKLSVGKPLRVKLGIDPTASDIHLGFTVVLRKLRQFQDLGHTAVLIIGDFTAQVGDPTGRSVTRPPLTQEQVDAHAATYVEQVQSILDFTPGRIEIVRNSEWLSKIDMAGVLRLMSQTTLARILERDDFTKRYQEGSPISLSELVYPLMQGWDSVQVRADVELGGTDQLFNNLMGRQLQVAEGQAPQVVITTPLLEGLDGVKKMSKSLGNYIGIAEAPGEQFGKLMSIPDALMPRYFALTTGWLPERVAAIVASIESGELAPVAAKRLLARTIVDLYHGEGAGKSAEDEFDRIFKDGSAPTDVQEFVIKSGEFPITLARLLATAGLATSNKEGRRKIEQGGVRIEGEKVTDPDVEVTVDEINGKLLQLGKRAWARVIVS</sequence>
<dbReference type="GO" id="GO:0003723">
    <property type="term" value="F:RNA binding"/>
    <property type="evidence" value="ECO:0007669"/>
    <property type="project" value="UniProtKB-KW"/>
</dbReference>
<keyword evidence="6" id="KW-0067">ATP-binding</keyword>
<dbReference type="CDD" id="cd00165">
    <property type="entry name" value="S4"/>
    <property type="match status" value="1"/>
</dbReference>
<evidence type="ECO:0000256" key="8">
    <source>
        <dbReference type="ARBA" id="ARBA00022917"/>
    </source>
</evidence>
<dbReference type="PROSITE" id="PS50889">
    <property type="entry name" value="S4"/>
    <property type="match status" value="1"/>
</dbReference>
<evidence type="ECO:0000256" key="9">
    <source>
        <dbReference type="ARBA" id="ARBA00023146"/>
    </source>
</evidence>
<evidence type="ECO:0000256" key="2">
    <source>
        <dbReference type="ARBA" id="ARBA00013160"/>
    </source>
</evidence>
<dbReference type="Pfam" id="PF22421">
    <property type="entry name" value="SYY_C-terminal"/>
    <property type="match status" value="1"/>
</dbReference>
<keyword evidence="5" id="KW-0547">Nucleotide-binding</keyword>
<dbReference type="InterPro" id="IPR024088">
    <property type="entry name" value="Tyr-tRNA-ligase_bac-type"/>
</dbReference>
<comment type="subunit">
    <text evidence="1">Homodimer.</text>
</comment>